<sequence length="93" mass="10365">MVLSNQRSVNNKGSTQQTGGDRVRQRNGEGVGVERIAYSPQEFAVAAGLGRSMVYELIRRGEVPHIRIGRRIVIPREMAETWLKRMAVEGGTQ</sequence>
<feature type="region of interest" description="Disordered" evidence="1">
    <location>
        <begin position="1"/>
        <end position="31"/>
    </location>
</feature>
<evidence type="ECO:0000313" key="3">
    <source>
        <dbReference type="EMBL" id="HEL65242.1"/>
    </source>
</evidence>
<evidence type="ECO:0000256" key="1">
    <source>
        <dbReference type="SAM" id="MobiDB-lite"/>
    </source>
</evidence>
<evidence type="ECO:0000259" key="2">
    <source>
        <dbReference type="Pfam" id="PF12728"/>
    </source>
</evidence>
<keyword evidence="3" id="KW-0238">DNA-binding</keyword>
<reference evidence="3" key="1">
    <citation type="journal article" date="2020" name="mSystems">
        <title>Genome- and Community-Level Interaction Insights into Carbon Utilization and Element Cycling Functions of Hydrothermarchaeota in Hydrothermal Sediment.</title>
        <authorList>
            <person name="Zhou Z."/>
            <person name="Liu Y."/>
            <person name="Xu W."/>
            <person name="Pan J."/>
            <person name="Luo Z.H."/>
            <person name="Li M."/>
        </authorList>
    </citation>
    <scope>NUCLEOTIDE SEQUENCE [LARGE SCALE GENOMIC DNA]</scope>
    <source>
        <strain evidence="3">SpSt-300</strain>
    </source>
</reference>
<dbReference type="InterPro" id="IPR041657">
    <property type="entry name" value="HTH_17"/>
</dbReference>
<feature type="compositionally biased region" description="Polar residues" evidence="1">
    <location>
        <begin position="1"/>
        <end position="19"/>
    </location>
</feature>
<proteinExistence type="predicted"/>
<comment type="caution">
    <text evidence="3">The sequence shown here is derived from an EMBL/GenBank/DDBJ whole genome shotgun (WGS) entry which is preliminary data.</text>
</comment>
<dbReference type="AlphaFoldDB" id="A0A7C2EIB9"/>
<dbReference type="EMBL" id="DSMU01000062">
    <property type="protein sequence ID" value="HEL65242.1"/>
    <property type="molecule type" value="Genomic_DNA"/>
</dbReference>
<gene>
    <name evidence="3" type="ORF">ENQ34_00975</name>
</gene>
<dbReference type="GO" id="GO:0003677">
    <property type="term" value="F:DNA binding"/>
    <property type="evidence" value="ECO:0007669"/>
    <property type="project" value="UniProtKB-KW"/>
</dbReference>
<organism evidence="3">
    <name type="scientific">Ammonifex degensii</name>
    <dbReference type="NCBI Taxonomy" id="42838"/>
    <lineage>
        <taxon>Bacteria</taxon>
        <taxon>Bacillati</taxon>
        <taxon>Bacillota</taxon>
        <taxon>Clostridia</taxon>
        <taxon>Thermoanaerobacterales</taxon>
        <taxon>Thermoanaerobacteraceae</taxon>
        <taxon>Ammonifex</taxon>
    </lineage>
</organism>
<feature type="domain" description="Helix-turn-helix" evidence="2">
    <location>
        <begin position="38"/>
        <end position="85"/>
    </location>
</feature>
<protein>
    <submittedName>
        <fullName evidence="3">DNA-binding protein</fullName>
    </submittedName>
</protein>
<dbReference type="Pfam" id="PF12728">
    <property type="entry name" value="HTH_17"/>
    <property type="match status" value="1"/>
</dbReference>
<dbReference type="NCBIfam" id="TIGR01764">
    <property type="entry name" value="excise"/>
    <property type="match status" value="1"/>
</dbReference>
<name>A0A7C2EIB9_9THEO</name>
<dbReference type="InterPro" id="IPR010093">
    <property type="entry name" value="SinI_DNA-bd"/>
</dbReference>
<accession>A0A7C2EIB9</accession>